<dbReference type="Proteomes" id="UP000831796">
    <property type="component" value="Chromosome"/>
</dbReference>
<feature type="chain" id="PRO_5035784854" description="Lipocalin-like domain-containing protein" evidence="1">
    <location>
        <begin position="29"/>
        <end position="153"/>
    </location>
</feature>
<dbReference type="PROSITE" id="PS51257">
    <property type="entry name" value="PROKAR_LIPOPROTEIN"/>
    <property type="match status" value="1"/>
</dbReference>
<dbReference type="AlphaFoldDB" id="A0A8T9Q0X2"/>
<evidence type="ECO:0008006" key="4">
    <source>
        <dbReference type="Google" id="ProtNLM"/>
    </source>
</evidence>
<dbReference type="RefSeq" id="WP_244674505.1">
    <property type="nucleotide sequence ID" value="NZ_CP095046.1"/>
</dbReference>
<keyword evidence="3" id="KW-1185">Reference proteome</keyword>
<name>A0A8T9Q0X2_9BACT</name>
<sequence length="153" mass="18306">MKNLSFKHLPQMKVALAAILTLSSCSTAITTPPWMRGRWKDSRDAGTEYRFDEKALLVKTSAQPSWQDWLKSGFECEYCWFHQDEEFHFDNRYVLKTNHYQGQESIYYIIYKRIDDSRIVVYDSTRTSYINSDIGKRVFLPFARHWQMELVRE</sequence>
<protein>
    <recommendedName>
        <fullName evidence="4">Lipocalin-like domain-containing protein</fullName>
    </recommendedName>
</protein>
<feature type="signal peptide" evidence="1">
    <location>
        <begin position="1"/>
        <end position="28"/>
    </location>
</feature>
<dbReference type="EMBL" id="CP095046">
    <property type="protein sequence ID" value="UOQ71094.1"/>
    <property type="molecule type" value="Genomic_DNA"/>
</dbReference>
<evidence type="ECO:0000313" key="2">
    <source>
        <dbReference type="EMBL" id="UOQ71094.1"/>
    </source>
</evidence>
<keyword evidence="1" id="KW-0732">Signal</keyword>
<gene>
    <name evidence="2" type="ORF">MUN79_20840</name>
</gene>
<evidence type="ECO:0000313" key="3">
    <source>
        <dbReference type="Proteomes" id="UP000831796"/>
    </source>
</evidence>
<dbReference type="KEGG" id="hcu:MUN79_20840"/>
<proteinExistence type="predicted"/>
<accession>A0A8T9Q0X2</accession>
<evidence type="ECO:0000256" key="1">
    <source>
        <dbReference type="SAM" id="SignalP"/>
    </source>
</evidence>
<reference evidence="2" key="1">
    <citation type="submission" date="2022-04" db="EMBL/GenBank/DDBJ databases">
        <title>Hymenobacter sp. isolated from the air.</title>
        <authorList>
            <person name="Won M."/>
            <person name="Lee C.-M."/>
            <person name="Woen H.-Y."/>
            <person name="Kwon S.-W."/>
        </authorList>
    </citation>
    <scope>NUCLEOTIDE SEQUENCE</scope>
    <source>
        <strain evidence="2">5116S-3</strain>
    </source>
</reference>
<organism evidence="2 3">
    <name type="scientific">Hymenobacter cellulosilyticus</name>
    <dbReference type="NCBI Taxonomy" id="2932248"/>
    <lineage>
        <taxon>Bacteria</taxon>
        <taxon>Pseudomonadati</taxon>
        <taxon>Bacteroidota</taxon>
        <taxon>Cytophagia</taxon>
        <taxon>Cytophagales</taxon>
        <taxon>Hymenobacteraceae</taxon>
        <taxon>Hymenobacter</taxon>
    </lineage>
</organism>